<reference evidence="1" key="1">
    <citation type="journal article" date="2020" name="Nature">
        <title>Giant virus diversity and host interactions through global metagenomics.</title>
        <authorList>
            <person name="Schulz F."/>
            <person name="Roux S."/>
            <person name="Paez-Espino D."/>
            <person name="Jungbluth S."/>
            <person name="Walsh D.A."/>
            <person name="Denef V.J."/>
            <person name="McMahon K.D."/>
            <person name="Konstantinidis K.T."/>
            <person name="Eloe-Fadrosh E.A."/>
            <person name="Kyrpides N.C."/>
            <person name="Woyke T."/>
        </authorList>
    </citation>
    <scope>NUCLEOTIDE SEQUENCE</scope>
    <source>
        <strain evidence="1">GVMAG-M-3300021425-30</strain>
    </source>
</reference>
<dbReference type="AlphaFoldDB" id="A0A6C0CNF0"/>
<name>A0A6C0CNF0_9ZZZZ</name>
<protein>
    <submittedName>
        <fullName evidence="1">Uncharacterized protein</fullName>
    </submittedName>
</protein>
<organism evidence="1">
    <name type="scientific">viral metagenome</name>
    <dbReference type="NCBI Taxonomy" id="1070528"/>
    <lineage>
        <taxon>unclassified sequences</taxon>
        <taxon>metagenomes</taxon>
        <taxon>organismal metagenomes</taxon>
    </lineage>
</organism>
<evidence type="ECO:0000313" key="1">
    <source>
        <dbReference type="EMBL" id="QHT06326.1"/>
    </source>
</evidence>
<sequence length="240" mass="26138">MSNFFSQALNDLNGLEESVLGPDYPYYKYINSPDQMGMGAGGDKISKNIGGLIAYTEVLATGRGKASATGGPLGNKFFMRTGAKCKDKETGEKVERALYINNIPDGTIPFISSMTGSNFSTLEGLIPGVLSDMGQLNPMAIFQAFMIGNEPECQSLTMETVDSKNVRSTDTAYVTTTDIKNMNACWFQDGKNPVTGRSCQEAFSTIDRSAFPNDTLVKIYYSALGVFGIYLLMKMFTKKI</sequence>
<dbReference type="EMBL" id="MN739467">
    <property type="protein sequence ID" value="QHT06326.1"/>
    <property type="molecule type" value="Genomic_DNA"/>
</dbReference>
<accession>A0A6C0CNF0</accession>
<proteinExistence type="predicted"/>